<feature type="compositionally biased region" description="Low complexity" evidence="5">
    <location>
        <begin position="1"/>
        <end position="13"/>
    </location>
</feature>
<dbReference type="Pfam" id="PF00575">
    <property type="entry name" value="S1"/>
    <property type="match status" value="4"/>
</dbReference>
<dbReference type="FunFam" id="2.40.50.140:FF:000103">
    <property type="entry name" value="protein RRP5 homolog"/>
    <property type="match status" value="1"/>
</dbReference>
<dbReference type="KEGG" id="aun:AWM73_03245"/>
<evidence type="ECO:0000256" key="5">
    <source>
        <dbReference type="SAM" id="MobiDB-lite"/>
    </source>
</evidence>
<evidence type="ECO:0000259" key="6">
    <source>
        <dbReference type="PROSITE" id="PS50126"/>
    </source>
</evidence>
<name>A0A109REH1_9LACT</name>
<dbReference type="GO" id="GO:0003729">
    <property type="term" value="F:mRNA binding"/>
    <property type="evidence" value="ECO:0007669"/>
    <property type="project" value="UniProtKB-ARBA"/>
</dbReference>
<dbReference type="CDD" id="cd05688">
    <property type="entry name" value="S1_RPS1_repeat_ec3"/>
    <property type="match status" value="1"/>
</dbReference>
<feature type="compositionally biased region" description="Low complexity" evidence="5">
    <location>
        <begin position="401"/>
        <end position="412"/>
    </location>
</feature>
<dbReference type="AlphaFoldDB" id="A0A109REH1"/>
<feature type="region of interest" description="Disordered" evidence="5">
    <location>
        <begin position="365"/>
        <end position="440"/>
    </location>
</feature>
<feature type="domain" description="S1 motif" evidence="6">
    <location>
        <begin position="126"/>
        <end position="191"/>
    </location>
</feature>
<proteinExistence type="inferred from homology"/>
<dbReference type="CDD" id="cd04465">
    <property type="entry name" value="S1_RPS1_repeat_ec2_hs2"/>
    <property type="match status" value="1"/>
</dbReference>
<dbReference type="SUPFAM" id="SSF50249">
    <property type="entry name" value="Nucleic acid-binding proteins"/>
    <property type="match status" value="4"/>
</dbReference>
<dbReference type="SMART" id="SM00316">
    <property type="entry name" value="S1"/>
    <property type="match status" value="4"/>
</dbReference>
<feature type="region of interest" description="Disordered" evidence="5">
    <location>
        <begin position="1"/>
        <end position="21"/>
    </location>
</feature>
<evidence type="ECO:0000313" key="7">
    <source>
        <dbReference type="EMBL" id="QPS01071.1"/>
    </source>
</evidence>
<dbReference type="NCBIfam" id="NF005208">
    <property type="entry name" value="PRK06676.1"/>
    <property type="match status" value="1"/>
</dbReference>
<reference evidence="7 8" key="1">
    <citation type="submission" date="2020-12" db="EMBL/GenBank/DDBJ databases">
        <title>FDA dAtabase for Regulatory Grade micrObial Sequences (FDA-ARGOS): Supporting development and validation of Infectious Disease Dx tests.</title>
        <authorList>
            <person name="Sproer C."/>
            <person name="Gronow S."/>
            <person name="Severitt S."/>
            <person name="Schroder I."/>
            <person name="Tallon L."/>
            <person name="Sadzewicz L."/>
            <person name="Zhao X."/>
            <person name="Boylan J."/>
            <person name="Ott S."/>
            <person name="Bowen H."/>
            <person name="Vavikolanu K."/>
            <person name="Mehta A."/>
            <person name="Aluvathingal J."/>
            <person name="Nadendla S."/>
            <person name="Lowell S."/>
            <person name="Myers T."/>
            <person name="Yan Y."/>
            <person name="Sichtig H."/>
        </authorList>
    </citation>
    <scope>NUCLEOTIDE SEQUENCE [LARGE SCALE GENOMIC DNA]</scope>
    <source>
        <strain evidence="7 8">FDAARGOS_911</strain>
    </source>
</reference>
<dbReference type="PANTHER" id="PTHR10724">
    <property type="entry name" value="30S RIBOSOMAL PROTEIN S1"/>
    <property type="match status" value="1"/>
</dbReference>
<dbReference type="CDD" id="cd05687">
    <property type="entry name" value="S1_RPS1_repeat_ec1_hs1"/>
    <property type="match status" value="1"/>
</dbReference>
<dbReference type="PROSITE" id="PS50126">
    <property type="entry name" value="S1"/>
    <property type="match status" value="4"/>
</dbReference>
<dbReference type="InterPro" id="IPR050437">
    <property type="entry name" value="Ribos_protein_bS1-like"/>
</dbReference>
<organism evidence="7 8">
    <name type="scientific">Aerococcus urinae</name>
    <dbReference type="NCBI Taxonomy" id="1376"/>
    <lineage>
        <taxon>Bacteria</taxon>
        <taxon>Bacillati</taxon>
        <taxon>Bacillota</taxon>
        <taxon>Bacilli</taxon>
        <taxon>Lactobacillales</taxon>
        <taxon>Aerococcaceae</taxon>
        <taxon>Aerococcus</taxon>
    </lineage>
</organism>
<comment type="function">
    <text evidence="4">Binds mRNA; thus facilitating recognition of the initiation point. It is needed to translate mRNA with a short Shine-Dalgarno (SD) purine-rich sequence.</text>
</comment>
<evidence type="ECO:0000256" key="2">
    <source>
        <dbReference type="ARBA" id="ARBA00022980"/>
    </source>
</evidence>
<dbReference type="OrthoDB" id="9804077at2"/>
<evidence type="ECO:0000256" key="3">
    <source>
        <dbReference type="ARBA" id="ARBA00023274"/>
    </source>
</evidence>
<dbReference type="FunFam" id="2.40.50.140:FF:000051">
    <property type="entry name" value="RNA-binding transcriptional accessory protein"/>
    <property type="match status" value="1"/>
</dbReference>
<dbReference type="InterPro" id="IPR035104">
    <property type="entry name" value="Ribosomal_protein_S1-like"/>
</dbReference>
<dbReference type="Gene3D" id="2.40.50.140">
    <property type="entry name" value="Nucleic acid-binding proteins"/>
    <property type="match status" value="4"/>
</dbReference>
<dbReference type="EMBL" id="CP065662">
    <property type="protein sequence ID" value="QPS01071.1"/>
    <property type="molecule type" value="Genomic_DNA"/>
</dbReference>
<evidence type="ECO:0000313" key="8">
    <source>
        <dbReference type="Proteomes" id="UP000594771"/>
    </source>
</evidence>
<feature type="compositionally biased region" description="Basic and acidic residues" evidence="5">
    <location>
        <begin position="365"/>
        <end position="385"/>
    </location>
</feature>
<evidence type="ECO:0000256" key="4">
    <source>
        <dbReference type="ARBA" id="ARBA00025604"/>
    </source>
</evidence>
<gene>
    <name evidence="7" type="primary">rpsA</name>
    <name evidence="7" type="ORF">I6G68_06800</name>
</gene>
<dbReference type="GO" id="GO:0003735">
    <property type="term" value="F:structural constituent of ribosome"/>
    <property type="evidence" value="ECO:0007669"/>
    <property type="project" value="TreeGrafter"/>
</dbReference>
<dbReference type="InterPro" id="IPR012340">
    <property type="entry name" value="NA-bd_OB-fold"/>
</dbReference>
<feature type="domain" description="S1 motif" evidence="6">
    <location>
        <begin position="297"/>
        <end position="366"/>
    </location>
</feature>
<dbReference type="PRINTS" id="PR00681">
    <property type="entry name" value="RIBOSOMALS1"/>
</dbReference>
<dbReference type="GeneID" id="35767413"/>
<sequence>MTNEFEQQANNEVEANEEMPSMEDMLAETKEVKIGDTVTGEVLTIDENNQLIVGIEGAGVEGVVPFRELSSSHVDDVTEIANVGDTLELVVVKHIKDKENGTFLLSRRRLEQKKVWKELEEKAENEETITVPVTKVVKGGLVVDAGVRGFIPASMVEDHFVRDFTPYKGKELEVKIVEINPQENRLILSHKEIAREQAEAERAEKLAQFEEGEVVEGTVARLANFGAFVDLGGIDGLVHISQIAHHHVNHPSDELEVGQTVKVKILSIDEDRDRISLSTKAATPSPWEDIEEKAPKGAELDGVVRRIVDFGAFVEVFPGVEGLVHISQISHEHVNHPSDKLEEGQDIKVKVLDVNPEEHRLSLSIKALEEAPERSESDKDEQKAPRRERKGQANNRRNKPAQAKRSQASQSSNDEDTGFSFADLLGDQLKDLNLDDSSED</sequence>
<dbReference type="GO" id="GO:0006412">
    <property type="term" value="P:translation"/>
    <property type="evidence" value="ECO:0007669"/>
    <property type="project" value="TreeGrafter"/>
</dbReference>
<feature type="domain" description="S1 motif" evidence="6">
    <location>
        <begin position="212"/>
        <end position="280"/>
    </location>
</feature>
<protein>
    <submittedName>
        <fullName evidence="7">30S ribosomal protein S1</fullName>
    </submittedName>
</protein>
<keyword evidence="2 7" id="KW-0689">Ribosomal protein</keyword>
<keyword evidence="3" id="KW-0687">Ribonucleoprotein</keyword>
<dbReference type="PANTHER" id="PTHR10724:SF7">
    <property type="entry name" value="SMALL RIBOSOMAL SUBUNIT PROTEIN BS1C"/>
    <property type="match status" value="1"/>
</dbReference>
<evidence type="ECO:0000256" key="1">
    <source>
        <dbReference type="ARBA" id="ARBA00006767"/>
    </source>
</evidence>
<dbReference type="Proteomes" id="UP000594771">
    <property type="component" value="Chromosome"/>
</dbReference>
<comment type="similarity">
    <text evidence="1">Belongs to the bacterial ribosomal protein bS1 family.</text>
</comment>
<accession>A0A109REH1</accession>
<dbReference type="GO" id="GO:0022627">
    <property type="term" value="C:cytosolic small ribosomal subunit"/>
    <property type="evidence" value="ECO:0007669"/>
    <property type="project" value="TreeGrafter"/>
</dbReference>
<feature type="domain" description="S1 motif" evidence="6">
    <location>
        <begin position="35"/>
        <end position="108"/>
    </location>
</feature>
<dbReference type="InterPro" id="IPR003029">
    <property type="entry name" value="S1_domain"/>
</dbReference>
<dbReference type="RefSeq" id="WP_060778069.1">
    <property type="nucleotide sequence ID" value="NZ_CAJHLF010000014.1"/>
</dbReference>